<dbReference type="Pfam" id="PF02109">
    <property type="entry name" value="DAD"/>
    <property type="match status" value="1"/>
</dbReference>
<evidence type="ECO:0000256" key="6">
    <source>
        <dbReference type="ARBA" id="ARBA00022692"/>
    </source>
</evidence>
<comment type="subcellular location">
    <subcellularLocation>
        <location evidence="2 11">Endoplasmic reticulum membrane</location>
        <topology evidence="2 11">Multi-pass membrane protein</topology>
    </subcellularLocation>
</comment>
<accession>A0A078HT66</accession>
<evidence type="ECO:0000313" key="13">
    <source>
        <dbReference type="EMBL" id="CDY41740.1"/>
    </source>
</evidence>
<proteinExistence type="inferred from homology"/>
<keyword evidence="9 11" id="KW-1133">Transmembrane helix</keyword>
<evidence type="ECO:0000256" key="1">
    <source>
        <dbReference type="ARBA" id="ARBA00002791"/>
    </source>
</evidence>
<evidence type="ECO:0000313" key="14">
    <source>
        <dbReference type="Proteomes" id="UP000028999"/>
    </source>
</evidence>
<dbReference type="PANTHER" id="PTHR10705">
    <property type="entry name" value="DOLICHYL-DIPHOSPHOOLIGOSACCHARIDE--PROTEIN GLYCOSYLTRANSFERASE SUBUNIT DAD1"/>
    <property type="match status" value="1"/>
</dbReference>
<dbReference type="Proteomes" id="UP001295469">
    <property type="component" value="Chromosome A08"/>
</dbReference>
<feature type="transmembrane region" description="Helical" evidence="11">
    <location>
        <begin position="97"/>
        <end position="116"/>
    </location>
</feature>
<evidence type="ECO:0000256" key="8">
    <source>
        <dbReference type="ARBA" id="ARBA00022824"/>
    </source>
</evidence>
<reference evidence="13" key="2">
    <citation type="submission" date="2014-06" db="EMBL/GenBank/DDBJ databases">
        <authorList>
            <person name="Genoscope - CEA"/>
        </authorList>
    </citation>
    <scope>NUCLEOTIDE SEQUENCE</scope>
</reference>
<gene>
    <name evidence="13" type="primary">BnaA08g06950D</name>
    <name evidence="12" type="ORF">DARMORV10_A08P09310.1</name>
    <name evidence="13" type="ORF">GSBRNA2T00073598001</name>
</gene>
<comment type="function">
    <text evidence="1 11">Subunit of the oligosaccharyl transferase (OST) complex that catalyzes the initial transfer of a defined glycan (Glc(3)Man(9)GlcNAc(2) in eukaryotes) from the lipid carrier dolichol-pyrophosphate to an asparagine residue within an Asn-X-Ser/Thr consensus motif in nascent polypeptide chains, the first step in protein N-glycosylation. N-glycosylation occurs cotranslationally and the complex associates with the Sec61 complex at the channel-forming translocon complex that mediates protein translocation across the endoplasmic reticulum (ER). All subunits are required for a maximal enzyme activity.</text>
</comment>
<dbReference type="PaxDb" id="3708-A0A078HT66"/>
<reference evidence="12" key="3">
    <citation type="submission" date="2021-01" db="EMBL/GenBank/DDBJ databases">
        <authorList>
            <consortium name="Genoscope - CEA"/>
            <person name="William W."/>
        </authorList>
    </citation>
    <scope>NUCLEOTIDE SEQUENCE</scope>
</reference>
<evidence type="ECO:0000256" key="4">
    <source>
        <dbReference type="ARBA" id="ARBA00009386"/>
    </source>
</evidence>
<keyword evidence="14" id="KW-1185">Reference proteome</keyword>
<comment type="caution">
    <text evidence="11">Lacks conserved residue(s) required for the propagation of feature annotation.</text>
</comment>
<organism evidence="13 14">
    <name type="scientific">Brassica napus</name>
    <name type="common">Rape</name>
    <dbReference type="NCBI Taxonomy" id="3708"/>
    <lineage>
        <taxon>Eukaryota</taxon>
        <taxon>Viridiplantae</taxon>
        <taxon>Streptophyta</taxon>
        <taxon>Embryophyta</taxon>
        <taxon>Tracheophyta</taxon>
        <taxon>Spermatophyta</taxon>
        <taxon>Magnoliopsida</taxon>
        <taxon>eudicotyledons</taxon>
        <taxon>Gunneridae</taxon>
        <taxon>Pentapetalae</taxon>
        <taxon>rosids</taxon>
        <taxon>malvids</taxon>
        <taxon>Brassicales</taxon>
        <taxon>Brassicaceae</taxon>
        <taxon>Brassiceae</taxon>
        <taxon>Brassica</taxon>
    </lineage>
</organism>
<keyword evidence="10 11" id="KW-0472">Membrane</keyword>
<name>A0A078HT66_BRANA</name>
<reference evidence="13 14" key="1">
    <citation type="journal article" date="2014" name="Science">
        <title>Plant genetics. Early allopolyploid evolution in the post-Neolithic Brassica napus oilseed genome.</title>
        <authorList>
            <person name="Chalhoub B."/>
            <person name="Denoeud F."/>
            <person name="Liu S."/>
            <person name="Parkin I.A."/>
            <person name="Tang H."/>
            <person name="Wang X."/>
            <person name="Chiquet J."/>
            <person name="Belcram H."/>
            <person name="Tong C."/>
            <person name="Samans B."/>
            <person name="Correa M."/>
            <person name="Da Silva C."/>
            <person name="Just J."/>
            <person name="Falentin C."/>
            <person name="Koh C.S."/>
            <person name="Le Clainche I."/>
            <person name="Bernard M."/>
            <person name="Bento P."/>
            <person name="Noel B."/>
            <person name="Labadie K."/>
            <person name="Alberti A."/>
            <person name="Charles M."/>
            <person name="Arnaud D."/>
            <person name="Guo H."/>
            <person name="Daviaud C."/>
            <person name="Alamery S."/>
            <person name="Jabbari K."/>
            <person name="Zhao M."/>
            <person name="Edger P.P."/>
            <person name="Chelaifa H."/>
            <person name="Tack D."/>
            <person name="Lassalle G."/>
            <person name="Mestiri I."/>
            <person name="Schnel N."/>
            <person name="Le Paslier M.C."/>
            <person name="Fan G."/>
            <person name="Renault V."/>
            <person name="Bayer P.E."/>
            <person name="Golicz A.A."/>
            <person name="Manoli S."/>
            <person name="Lee T.H."/>
            <person name="Thi V.H."/>
            <person name="Chalabi S."/>
            <person name="Hu Q."/>
            <person name="Fan C."/>
            <person name="Tollenaere R."/>
            <person name="Lu Y."/>
            <person name="Battail C."/>
            <person name="Shen J."/>
            <person name="Sidebottom C.H."/>
            <person name="Wang X."/>
            <person name="Canaguier A."/>
            <person name="Chauveau A."/>
            <person name="Berard A."/>
            <person name="Deniot G."/>
            <person name="Guan M."/>
            <person name="Liu Z."/>
            <person name="Sun F."/>
            <person name="Lim Y.P."/>
            <person name="Lyons E."/>
            <person name="Town C.D."/>
            <person name="Bancroft I."/>
            <person name="Wang X."/>
            <person name="Meng J."/>
            <person name="Ma J."/>
            <person name="Pires J.C."/>
            <person name="King G.J."/>
            <person name="Brunel D."/>
            <person name="Delourme R."/>
            <person name="Renard M."/>
            <person name="Aury J.M."/>
            <person name="Adams K.L."/>
            <person name="Batley J."/>
            <person name="Snowdon R.J."/>
            <person name="Tost J."/>
            <person name="Edwards D."/>
            <person name="Zhou Y."/>
            <person name="Hua W."/>
            <person name="Sharpe A.G."/>
            <person name="Paterson A.H."/>
            <person name="Guan C."/>
            <person name="Wincker P."/>
        </authorList>
    </citation>
    <scope>NUCLEOTIDE SEQUENCE [LARGE SCALE GENOMIC DNA]</scope>
    <source>
        <strain evidence="14">cv. Darmor-bzh</strain>
    </source>
</reference>
<dbReference type="Proteomes" id="UP000028999">
    <property type="component" value="Unassembled WGS sequence"/>
</dbReference>
<comment type="subunit">
    <text evidence="5 11">Component of the oligosaccharyltransferase (OST) complex.</text>
</comment>
<evidence type="ECO:0000256" key="10">
    <source>
        <dbReference type="ARBA" id="ARBA00023136"/>
    </source>
</evidence>
<feature type="transmembrane region" description="Helical" evidence="11">
    <location>
        <begin position="47"/>
        <end position="76"/>
    </location>
</feature>
<evidence type="ECO:0000256" key="9">
    <source>
        <dbReference type="ARBA" id="ARBA00022989"/>
    </source>
</evidence>
<evidence type="ECO:0000256" key="2">
    <source>
        <dbReference type="ARBA" id="ARBA00004477"/>
    </source>
</evidence>
<evidence type="ECO:0000256" key="11">
    <source>
        <dbReference type="RuleBase" id="RU361136"/>
    </source>
</evidence>
<sequence length="135" mass="15496">MYNKTIVCVYAQDLLCSLHSAYLATPTNLKIHHYLIFLRSFYFLEHVSYMALVGSFSFNSFLFGVLSCTGTAFLAICLWIQVNKENKKFKDLAPKRAFADFVLSNLVFHLVIMNFFDRCPSPILNVVFMSCKNVV</sequence>
<evidence type="ECO:0000313" key="12">
    <source>
        <dbReference type="EMBL" id="CAF2226846.1"/>
    </source>
</evidence>
<dbReference type="Gramene" id="CDY41740">
    <property type="protein sequence ID" value="CDY41740"/>
    <property type="gene ID" value="GSBRNA2T00073598001"/>
</dbReference>
<dbReference type="GO" id="GO:0008250">
    <property type="term" value="C:oligosaccharyltransferase complex"/>
    <property type="evidence" value="ECO:0000318"/>
    <property type="project" value="GO_Central"/>
</dbReference>
<dbReference type="EMBL" id="LK032505">
    <property type="protein sequence ID" value="CDY41740.1"/>
    <property type="molecule type" value="Genomic_DNA"/>
</dbReference>
<protein>
    <recommendedName>
        <fullName evidence="11">Dolichyl-diphosphooligosaccharide--protein glycosyltransferase subunit DAD1</fullName>
        <shortName evidence="11">Oligosaccharyl transferase subunit DAD1</shortName>
    </recommendedName>
</protein>
<evidence type="ECO:0000256" key="5">
    <source>
        <dbReference type="ARBA" id="ARBA00011157"/>
    </source>
</evidence>
<dbReference type="EMBL" id="HG994362">
    <property type="protein sequence ID" value="CAF2226846.1"/>
    <property type="molecule type" value="Genomic_DNA"/>
</dbReference>
<dbReference type="InterPro" id="IPR003038">
    <property type="entry name" value="DAD/Ost2"/>
</dbReference>
<comment type="similarity">
    <text evidence="4 11">Belongs to the DAD/OST2 family.</text>
</comment>
<dbReference type="GO" id="GO:0006487">
    <property type="term" value="P:protein N-linked glycosylation"/>
    <property type="evidence" value="ECO:0000318"/>
    <property type="project" value="GO_Central"/>
</dbReference>
<comment type="pathway">
    <text evidence="3 11">Protein modification; protein glycosylation.</text>
</comment>
<keyword evidence="8 11" id="KW-0256">Endoplasmic reticulum</keyword>
<dbReference type="PANTHER" id="PTHR10705:SF3">
    <property type="entry name" value="DOLICHYL-DIPHOSPHOOLIGOSACCHARIDE--PROTEIN GLYCOSYLTRANSFERASE SUBUNIT DAD1"/>
    <property type="match status" value="1"/>
</dbReference>
<dbReference type="STRING" id="3708.A0A078HT66"/>
<evidence type="ECO:0000256" key="3">
    <source>
        <dbReference type="ARBA" id="ARBA00004922"/>
    </source>
</evidence>
<keyword evidence="6 11" id="KW-0812">Transmembrane</keyword>
<dbReference type="AlphaFoldDB" id="A0A078HT66"/>
<dbReference type="UniPathway" id="UPA00378"/>
<evidence type="ECO:0000256" key="7">
    <source>
        <dbReference type="ARBA" id="ARBA00022703"/>
    </source>
</evidence>
<keyword evidence="7" id="KW-0053">Apoptosis</keyword>